<evidence type="ECO:0000259" key="6">
    <source>
        <dbReference type="PROSITE" id="PS50853"/>
    </source>
</evidence>
<feature type="domain" description="Fibronectin type-III" evidence="6">
    <location>
        <begin position="130"/>
        <end position="227"/>
    </location>
</feature>
<evidence type="ECO:0000256" key="2">
    <source>
        <dbReference type="ARBA" id="ARBA00023157"/>
    </source>
</evidence>
<dbReference type="EnsemblMetazoa" id="XM_038208477.1">
    <property type="protein sequence ID" value="XP_038064405.1"/>
    <property type="gene ID" value="LOC119734871"/>
</dbReference>
<keyword evidence="2" id="KW-1015">Disulfide bond</keyword>
<organism evidence="7 8">
    <name type="scientific">Patiria miniata</name>
    <name type="common">Bat star</name>
    <name type="synonym">Asterina miniata</name>
    <dbReference type="NCBI Taxonomy" id="46514"/>
    <lineage>
        <taxon>Eukaryota</taxon>
        <taxon>Metazoa</taxon>
        <taxon>Echinodermata</taxon>
        <taxon>Eleutherozoa</taxon>
        <taxon>Asterozoa</taxon>
        <taxon>Asteroidea</taxon>
        <taxon>Valvatacea</taxon>
        <taxon>Valvatida</taxon>
        <taxon>Asterinidae</taxon>
        <taxon>Patiria</taxon>
    </lineage>
</organism>
<sequence length="957" mass="105029">MEIPLAIIILLCMSSEAFELPYLRTPPTVTPDYLAPRNLIISWRSWESDGGGDGPITGYEVLYRYARNGSGDSSYDYSRTVDSNVTTSVVIGGLDVETDYDFAIVVVGEGGAGSPSNKTTYKTLCAAPSAPLTLSVSRIETDELEITWELPPPSTWGCSELGSQVFLQWKQSLSTSFTLVYMDRALGSYNLSLLTPCIMYDLKAQFSSPSFLLSPESEVISATTAKTEPPPVSYVNTRYAEDSMELEVTWPYPVNYNRMCIEEFHVTLTPLRLVACETDIVSPVTQIQVVLANSTGVVFGAVLPYTEYNATVTSSNELGKSEVTFKTGVTSETLPSVMQAVQVAEVSPRSVRLAWTRIPCEDVHGAFYQYSFLFTNNQTGETFSRQSGDIDVTELSERTVLPCMSYNVQIRAVSGAGNGPWSEKQRFRTTPEVSQSVRNSDASAVDDNPNALLVTWDVPYEVYCPIDYYEVSYKLLYKFQCEDGNMERIGAANTTETAYTITGLLPYSTYDVYVRAHSEAGFGYDGRAGILQTAQKVPTDTPIEVTVASYTNDWLHFSFRRRDCSESSWSSRLIAYVYQLDNLDNTSQPLTGNSTANYLRFEGLIPYTRYSFRVKMRTEAGDGPYSDPVEGRTNEDEPGPPASLTILNKTESTVDIAWDAPTAPNGIILNYTVQYKAIEKPYDPYFAPSSIYFVEAALVGPAVFTYKLESLEPGTKYSIRVAALTAPGAGEYIYREAFTELKTDIQEPEKPAFDPSRSSGTSVFIYIYSSDPTYVTSYLIAVKKTSARQKRTSVVIDGESYGTYNENPDAYIAAEVPKEGVNSVGFVVGDGKMYGGYLNAPLGEGTYSVRVGAASKAEDASSVSWSEPLVRNATGVPTTSPSPTQKPDPRPPTNPGPPKDGSDSVGIIAGVIIAVLVVLIIIGLVVYYMRLRRKREVEDGTAGTPMEETSKKDSVKV</sequence>
<feature type="region of interest" description="Disordered" evidence="3">
    <location>
        <begin position="865"/>
        <end position="901"/>
    </location>
</feature>
<name>A0A914AK92_PATMI</name>
<keyword evidence="8" id="KW-1185">Reference proteome</keyword>
<dbReference type="InterPro" id="IPR013783">
    <property type="entry name" value="Ig-like_fold"/>
</dbReference>
<feature type="compositionally biased region" description="Basic and acidic residues" evidence="3">
    <location>
        <begin position="948"/>
        <end position="957"/>
    </location>
</feature>
<evidence type="ECO:0000256" key="4">
    <source>
        <dbReference type="SAM" id="Phobius"/>
    </source>
</evidence>
<dbReference type="InterPro" id="IPR036116">
    <property type="entry name" value="FN3_sf"/>
</dbReference>
<reference evidence="7" key="1">
    <citation type="submission" date="2022-11" db="UniProtKB">
        <authorList>
            <consortium name="EnsemblMetazoa"/>
        </authorList>
    </citation>
    <scope>IDENTIFICATION</scope>
</reference>
<dbReference type="InterPro" id="IPR051622">
    <property type="entry name" value="R-tyr_protein_phosphatases"/>
</dbReference>
<feature type="transmembrane region" description="Helical" evidence="4">
    <location>
        <begin position="905"/>
        <end position="928"/>
    </location>
</feature>
<dbReference type="GeneID" id="119734871"/>
<dbReference type="SMART" id="SM00060">
    <property type="entry name" value="FN3"/>
    <property type="match status" value="6"/>
</dbReference>
<feature type="domain" description="Fibronectin type-III" evidence="6">
    <location>
        <begin position="23"/>
        <end position="126"/>
    </location>
</feature>
<feature type="region of interest" description="Disordered" evidence="3">
    <location>
        <begin position="621"/>
        <end position="641"/>
    </location>
</feature>
<dbReference type="CDD" id="cd00063">
    <property type="entry name" value="FN3"/>
    <property type="match status" value="5"/>
</dbReference>
<keyword evidence="5" id="KW-0732">Signal</keyword>
<evidence type="ECO:0000313" key="7">
    <source>
        <dbReference type="EnsemblMetazoa" id="XP_038064405.1"/>
    </source>
</evidence>
<dbReference type="RefSeq" id="XP_038064405.1">
    <property type="nucleotide sequence ID" value="XM_038208477.1"/>
</dbReference>
<feature type="domain" description="Fibronectin type-III" evidence="6">
    <location>
        <begin position="640"/>
        <end position="744"/>
    </location>
</feature>
<evidence type="ECO:0000313" key="8">
    <source>
        <dbReference type="Proteomes" id="UP000887568"/>
    </source>
</evidence>
<proteinExistence type="predicted"/>
<dbReference type="PRINTS" id="PR00014">
    <property type="entry name" value="FNTYPEIII"/>
</dbReference>
<feature type="signal peptide" evidence="5">
    <location>
        <begin position="1"/>
        <end position="17"/>
    </location>
</feature>
<evidence type="ECO:0000256" key="3">
    <source>
        <dbReference type="SAM" id="MobiDB-lite"/>
    </source>
</evidence>
<dbReference type="Gene3D" id="2.60.40.10">
    <property type="entry name" value="Immunoglobulins"/>
    <property type="match status" value="6"/>
</dbReference>
<feature type="chain" id="PRO_5037792408" description="Fibronectin type-III domain-containing protein" evidence="5">
    <location>
        <begin position="18"/>
        <end position="957"/>
    </location>
</feature>
<dbReference type="SUPFAM" id="SSF49265">
    <property type="entry name" value="Fibronectin type III"/>
    <property type="match status" value="4"/>
</dbReference>
<dbReference type="InterPro" id="IPR003961">
    <property type="entry name" value="FN3_dom"/>
</dbReference>
<dbReference type="PANTHER" id="PTHR24051:SF9">
    <property type="entry name" value="FIBRONECTIN TYPE-III DOMAIN-CONTAINING PROTEIN"/>
    <property type="match status" value="1"/>
</dbReference>
<feature type="region of interest" description="Disordered" evidence="3">
    <location>
        <begin position="421"/>
        <end position="442"/>
    </location>
</feature>
<keyword evidence="4" id="KW-1133">Transmembrane helix</keyword>
<dbReference type="Pfam" id="PF00041">
    <property type="entry name" value="fn3"/>
    <property type="match status" value="5"/>
</dbReference>
<feature type="compositionally biased region" description="Polar residues" evidence="3">
    <location>
        <begin position="431"/>
        <end position="442"/>
    </location>
</feature>
<protein>
    <recommendedName>
        <fullName evidence="6">Fibronectin type-III domain-containing protein</fullName>
    </recommendedName>
</protein>
<evidence type="ECO:0000256" key="5">
    <source>
        <dbReference type="SAM" id="SignalP"/>
    </source>
</evidence>
<dbReference type="PROSITE" id="PS50853">
    <property type="entry name" value="FN3"/>
    <property type="match status" value="7"/>
</dbReference>
<feature type="domain" description="Fibronectin type-III" evidence="6">
    <location>
        <begin position="228"/>
        <end position="336"/>
    </location>
</feature>
<feature type="region of interest" description="Disordered" evidence="3">
    <location>
        <begin position="938"/>
        <end position="957"/>
    </location>
</feature>
<dbReference type="OrthoDB" id="5969272at2759"/>
<dbReference type="AlphaFoldDB" id="A0A914AK92"/>
<dbReference type="Proteomes" id="UP000887568">
    <property type="component" value="Unplaced"/>
</dbReference>
<dbReference type="CDD" id="cd12087">
    <property type="entry name" value="TM_EGFR-like"/>
    <property type="match status" value="1"/>
</dbReference>
<dbReference type="PANTHER" id="PTHR24051">
    <property type="entry name" value="SUSHI DOMAIN-CONTAINING PROTEIN 1"/>
    <property type="match status" value="1"/>
</dbReference>
<dbReference type="OMA" id="ITWELPP"/>
<feature type="domain" description="Fibronectin type-III" evidence="6">
    <location>
        <begin position="337"/>
        <end position="432"/>
    </location>
</feature>
<keyword evidence="1" id="KW-0677">Repeat</keyword>
<keyword evidence="4" id="KW-0472">Membrane</keyword>
<accession>A0A914AK92</accession>
<feature type="domain" description="Fibronectin type-III" evidence="6">
    <location>
        <begin position="541"/>
        <end position="636"/>
    </location>
</feature>
<evidence type="ECO:0000256" key="1">
    <source>
        <dbReference type="ARBA" id="ARBA00022737"/>
    </source>
</evidence>
<keyword evidence="4" id="KW-0812">Transmembrane</keyword>
<feature type="domain" description="Fibronectin type-III" evidence="6">
    <location>
        <begin position="438"/>
        <end position="536"/>
    </location>
</feature>
<feature type="compositionally biased region" description="Pro residues" evidence="3">
    <location>
        <begin position="884"/>
        <end position="898"/>
    </location>
</feature>